<accession>A0A4Y2S9R1</accession>
<dbReference type="Proteomes" id="UP000499080">
    <property type="component" value="Unassembled WGS sequence"/>
</dbReference>
<evidence type="ECO:0000256" key="1">
    <source>
        <dbReference type="SAM" id="MobiDB-lite"/>
    </source>
</evidence>
<gene>
    <name evidence="2" type="ORF">AVEN_145586_1</name>
</gene>
<name>A0A4Y2S9R1_ARAVE</name>
<reference evidence="2 3" key="1">
    <citation type="journal article" date="2019" name="Sci. Rep.">
        <title>Orb-weaving spider Araneus ventricosus genome elucidates the spidroin gene catalogue.</title>
        <authorList>
            <person name="Kono N."/>
            <person name="Nakamura H."/>
            <person name="Ohtoshi R."/>
            <person name="Moran D.A.P."/>
            <person name="Shinohara A."/>
            <person name="Yoshida Y."/>
            <person name="Fujiwara M."/>
            <person name="Mori M."/>
            <person name="Tomita M."/>
            <person name="Arakawa K."/>
        </authorList>
    </citation>
    <scope>NUCLEOTIDE SEQUENCE [LARGE SCALE GENOMIC DNA]</scope>
</reference>
<comment type="caution">
    <text evidence="2">The sequence shown here is derived from an EMBL/GenBank/DDBJ whole genome shotgun (WGS) entry which is preliminary data.</text>
</comment>
<dbReference type="EMBL" id="BGPR01020565">
    <property type="protein sequence ID" value="GBN84978.1"/>
    <property type="molecule type" value="Genomic_DNA"/>
</dbReference>
<protein>
    <submittedName>
        <fullName evidence="2">Uncharacterized protein</fullName>
    </submittedName>
</protein>
<feature type="region of interest" description="Disordered" evidence="1">
    <location>
        <begin position="46"/>
        <end position="88"/>
    </location>
</feature>
<keyword evidence="3" id="KW-1185">Reference proteome</keyword>
<evidence type="ECO:0000313" key="3">
    <source>
        <dbReference type="Proteomes" id="UP000499080"/>
    </source>
</evidence>
<organism evidence="2 3">
    <name type="scientific">Araneus ventricosus</name>
    <name type="common">Orbweaver spider</name>
    <name type="synonym">Epeira ventricosa</name>
    <dbReference type="NCBI Taxonomy" id="182803"/>
    <lineage>
        <taxon>Eukaryota</taxon>
        <taxon>Metazoa</taxon>
        <taxon>Ecdysozoa</taxon>
        <taxon>Arthropoda</taxon>
        <taxon>Chelicerata</taxon>
        <taxon>Arachnida</taxon>
        <taxon>Araneae</taxon>
        <taxon>Araneomorphae</taxon>
        <taxon>Entelegynae</taxon>
        <taxon>Araneoidea</taxon>
        <taxon>Araneidae</taxon>
        <taxon>Araneus</taxon>
    </lineage>
</organism>
<sequence>MKRTNYSPEKASRLRTLHEQSLFSEEFRKLLSVLNKLAEILNGRLTTSAKTARSPIHSHLDSAQPDPPRHKKTPHPSYTGTAALRPDELQRAARKDLAALLFKHN</sequence>
<dbReference type="AlphaFoldDB" id="A0A4Y2S9R1"/>
<evidence type="ECO:0000313" key="2">
    <source>
        <dbReference type="EMBL" id="GBN84978.1"/>
    </source>
</evidence>
<proteinExistence type="predicted"/>